<dbReference type="InterPro" id="IPR029063">
    <property type="entry name" value="SAM-dependent_MTases_sf"/>
</dbReference>
<dbReference type="Pfam" id="PF13489">
    <property type="entry name" value="Methyltransf_23"/>
    <property type="match status" value="1"/>
</dbReference>
<dbReference type="Proteomes" id="UP001500928">
    <property type="component" value="Unassembled WGS sequence"/>
</dbReference>
<dbReference type="GO" id="GO:0008168">
    <property type="term" value="F:methyltransferase activity"/>
    <property type="evidence" value="ECO:0007669"/>
    <property type="project" value="UniProtKB-KW"/>
</dbReference>
<gene>
    <name evidence="1" type="ORF">GCM10023200_41350</name>
</gene>
<dbReference type="EMBL" id="BAABHO010000037">
    <property type="protein sequence ID" value="GAA4800231.1"/>
    <property type="molecule type" value="Genomic_DNA"/>
</dbReference>
<protein>
    <submittedName>
        <fullName evidence="1">Methyltransferase domain-containing protein</fullName>
    </submittedName>
</protein>
<sequence length="261" mass="28765">MTQLRTYILDDAATVEYQRLDLMSKILDPWTRGYARALGVREGWHCLELGGGNGSVTEWLCDVVGPSGSVTSIDINTALLDLVPAQNLTVRQADLRTSTLPTAAFDLVSCRALLHQVAEHAPAVLEQMAAAVRPGGWLLVQEPDFHLAPTTEPEVWAATWRGILDWGRDNGVDWYIGRRLPGMVDALGLGRAEAKTDVQDIRGGDRGARYFQLFFAEVRDRVLAAGHLDAATLDAAAALLDDPDTWTQCWMMTAVWVRKRP</sequence>
<keyword evidence="2" id="KW-1185">Reference proteome</keyword>
<dbReference type="Gene3D" id="3.40.50.150">
    <property type="entry name" value="Vaccinia Virus protein VP39"/>
    <property type="match status" value="1"/>
</dbReference>
<accession>A0ABP9BTB9</accession>
<dbReference type="SUPFAM" id="SSF53335">
    <property type="entry name" value="S-adenosyl-L-methionine-dependent methyltransferases"/>
    <property type="match status" value="1"/>
</dbReference>
<reference evidence="2" key="1">
    <citation type="journal article" date="2019" name="Int. J. Syst. Evol. Microbiol.">
        <title>The Global Catalogue of Microorganisms (GCM) 10K type strain sequencing project: providing services to taxonomists for standard genome sequencing and annotation.</title>
        <authorList>
            <consortium name="The Broad Institute Genomics Platform"/>
            <consortium name="The Broad Institute Genome Sequencing Center for Infectious Disease"/>
            <person name="Wu L."/>
            <person name="Ma J."/>
        </authorList>
    </citation>
    <scope>NUCLEOTIDE SEQUENCE [LARGE SCALE GENOMIC DNA]</scope>
    <source>
        <strain evidence="2">JCM 17979</strain>
    </source>
</reference>
<evidence type="ECO:0000313" key="2">
    <source>
        <dbReference type="Proteomes" id="UP001500928"/>
    </source>
</evidence>
<evidence type="ECO:0000313" key="1">
    <source>
        <dbReference type="EMBL" id="GAA4800231.1"/>
    </source>
</evidence>
<proteinExistence type="predicted"/>
<name>A0ABP9BTB9_9PSEU</name>
<dbReference type="RefSeq" id="WP_345419562.1">
    <property type="nucleotide sequence ID" value="NZ_BAABHO010000037.1"/>
</dbReference>
<keyword evidence="1" id="KW-0489">Methyltransferase</keyword>
<keyword evidence="1" id="KW-0808">Transferase</keyword>
<comment type="caution">
    <text evidence="1">The sequence shown here is derived from an EMBL/GenBank/DDBJ whole genome shotgun (WGS) entry which is preliminary data.</text>
</comment>
<organism evidence="1 2">
    <name type="scientific">Actinomycetospora chlora</name>
    <dbReference type="NCBI Taxonomy" id="663608"/>
    <lineage>
        <taxon>Bacteria</taxon>
        <taxon>Bacillati</taxon>
        <taxon>Actinomycetota</taxon>
        <taxon>Actinomycetes</taxon>
        <taxon>Pseudonocardiales</taxon>
        <taxon>Pseudonocardiaceae</taxon>
        <taxon>Actinomycetospora</taxon>
    </lineage>
</organism>
<dbReference type="CDD" id="cd02440">
    <property type="entry name" value="AdoMet_MTases"/>
    <property type="match status" value="1"/>
</dbReference>
<dbReference type="GO" id="GO:0032259">
    <property type="term" value="P:methylation"/>
    <property type="evidence" value="ECO:0007669"/>
    <property type="project" value="UniProtKB-KW"/>
</dbReference>